<sequence length="73" mass="7908">MRLFAFVSTTAAYALAATIIYASILLHCGLGPDSPAACNNMADRQGAAIRVGAIIFYAVLAFAYWRRWPKLKG</sequence>
<reference evidence="2 3" key="1">
    <citation type="submission" date="2022-10" db="EMBL/GenBank/DDBJ databases">
        <title>Sphingomonas sp.</title>
        <authorList>
            <person name="Jin C."/>
        </authorList>
    </citation>
    <scope>NUCLEOTIDE SEQUENCE [LARGE SCALE GENOMIC DNA]</scope>
    <source>
        <strain evidence="2 3">BN140010</strain>
    </source>
</reference>
<evidence type="ECO:0000313" key="2">
    <source>
        <dbReference type="EMBL" id="MCW3798127.1"/>
    </source>
</evidence>
<keyword evidence="3" id="KW-1185">Reference proteome</keyword>
<accession>A0ABT3JGB5</accession>
<evidence type="ECO:0000256" key="1">
    <source>
        <dbReference type="SAM" id="Phobius"/>
    </source>
</evidence>
<protein>
    <submittedName>
        <fullName evidence="2">Uncharacterized protein</fullName>
    </submittedName>
</protein>
<organism evidence="2 3">
    <name type="scientific">Sphingomonas arvum</name>
    <dbReference type="NCBI Taxonomy" id="2992113"/>
    <lineage>
        <taxon>Bacteria</taxon>
        <taxon>Pseudomonadati</taxon>
        <taxon>Pseudomonadota</taxon>
        <taxon>Alphaproteobacteria</taxon>
        <taxon>Sphingomonadales</taxon>
        <taxon>Sphingomonadaceae</taxon>
        <taxon>Sphingomonas</taxon>
    </lineage>
</organism>
<dbReference type="Proteomes" id="UP001526246">
    <property type="component" value="Unassembled WGS sequence"/>
</dbReference>
<feature type="transmembrane region" description="Helical" evidence="1">
    <location>
        <begin position="47"/>
        <end position="65"/>
    </location>
</feature>
<evidence type="ECO:0000313" key="3">
    <source>
        <dbReference type="Proteomes" id="UP001526246"/>
    </source>
</evidence>
<comment type="caution">
    <text evidence="2">The sequence shown here is derived from an EMBL/GenBank/DDBJ whole genome shotgun (WGS) entry which is preliminary data.</text>
</comment>
<dbReference type="EMBL" id="JAPDOB010000002">
    <property type="protein sequence ID" value="MCW3798127.1"/>
    <property type="molecule type" value="Genomic_DNA"/>
</dbReference>
<proteinExistence type="predicted"/>
<gene>
    <name evidence="2" type="ORF">OMW55_09955</name>
</gene>
<name>A0ABT3JGB5_9SPHN</name>
<keyword evidence="1" id="KW-0472">Membrane</keyword>
<dbReference type="RefSeq" id="WP_264882818.1">
    <property type="nucleotide sequence ID" value="NZ_JAPDOB010000002.1"/>
</dbReference>
<keyword evidence="1" id="KW-0812">Transmembrane</keyword>
<keyword evidence="1" id="KW-1133">Transmembrane helix</keyword>